<protein>
    <submittedName>
        <fullName evidence="2">Uncharacterized protein</fullName>
    </submittedName>
</protein>
<sequence>MPWDQATIQLRCIFQDKNDDDIPSGRLSICRSPATRALRTRGTPDLRNPSTLKPHHFTNPLLGAIPTIPAAWDQQVSLPRCAHNPPISTCIPHTTVISRHSPCSTSTTKRNPN</sequence>
<dbReference type="AlphaFoldDB" id="A0A117NMD2"/>
<keyword evidence="3" id="KW-1185">Reference proteome</keyword>
<evidence type="ECO:0000313" key="3">
    <source>
        <dbReference type="Proteomes" id="UP000055045"/>
    </source>
</evidence>
<comment type="caution">
    <text evidence="2">The sequence shown here is derived from an EMBL/GenBank/DDBJ whole genome shotgun (WGS) entry which is preliminary data.</text>
</comment>
<evidence type="ECO:0000313" key="2">
    <source>
        <dbReference type="EMBL" id="KUM59062.1"/>
    </source>
</evidence>
<proteinExistence type="predicted"/>
<dbReference type="EMBL" id="LLXE01000245">
    <property type="protein sequence ID" value="KUM59062.1"/>
    <property type="molecule type" value="Genomic_DNA"/>
</dbReference>
<evidence type="ECO:0000256" key="1">
    <source>
        <dbReference type="SAM" id="MobiDB-lite"/>
    </source>
</evidence>
<reference evidence="2 3" key="1">
    <citation type="submission" date="2015-10" db="EMBL/GenBank/DDBJ databases">
        <title>Genome sequencing of Penicillium freii.</title>
        <authorList>
            <person name="Nguyen H.D."/>
            <person name="Visagie C.M."/>
            <person name="Seifert K.A."/>
        </authorList>
    </citation>
    <scope>NUCLEOTIDE SEQUENCE [LARGE SCALE GENOMIC DNA]</scope>
    <source>
        <strain evidence="2 3">DAOM 242723</strain>
    </source>
</reference>
<name>A0A117NMD2_PENFR</name>
<dbReference type="Proteomes" id="UP000055045">
    <property type="component" value="Unassembled WGS sequence"/>
</dbReference>
<organism evidence="2 3">
    <name type="scientific">Penicillium freii</name>
    <dbReference type="NCBI Taxonomy" id="48697"/>
    <lineage>
        <taxon>Eukaryota</taxon>
        <taxon>Fungi</taxon>
        <taxon>Dikarya</taxon>
        <taxon>Ascomycota</taxon>
        <taxon>Pezizomycotina</taxon>
        <taxon>Eurotiomycetes</taxon>
        <taxon>Eurotiomycetidae</taxon>
        <taxon>Eurotiales</taxon>
        <taxon>Aspergillaceae</taxon>
        <taxon>Penicillium</taxon>
    </lineage>
</organism>
<feature type="region of interest" description="Disordered" evidence="1">
    <location>
        <begin position="35"/>
        <end position="54"/>
    </location>
</feature>
<accession>A0A117NMD2</accession>
<gene>
    <name evidence="2" type="ORF">ACN42_g8083</name>
</gene>